<sequence length="348" mass="36600">MPGEAVRQDGGAVLITSERHVVTPDRVNLKIVGYADSASQSAGGWVTPDQARTLHAASLQMMYRFQDAGSDAALKTDMVAATKGLPSNAPTGTSSYLAIKANLAKGPDTYVPFLTVFGVLGLIVSVLIVVSGAVVSGFRHIGVLKALGFTPNQVTADYLVMVTFPAAIGCALGSVLGSLVGKKLGRQTFWGIFGNDLVRDKATVPTWVYPVVPIGMPLLVALSAFEVSVLVSFTTVQARSAGSPAARMPQVRMCTDPAERRSAELESVLGVTPHEFESRILRLCPSGQTRGPDRTAVRSGPSSCRALSFGLSQSDRISPSNGEHQRLHGVEAAARSPVARSAVSTPRM</sequence>
<gene>
    <name evidence="9" type="ORF">GCM10010430_76850</name>
</gene>
<evidence type="ECO:0000313" key="9">
    <source>
        <dbReference type="EMBL" id="GAA2279484.1"/>
    </source>
</evidence>
<evidence type="ECO:0000256" key="1">
    <source>
        <dbReference type="ARBA" id="ARBA00004651"/>
    </source>
</evidence>
<dbReference type="InterPro" id="IPR003838">
    <property type="entry name" value="ABC3_permease_C"/>
</dbReference>
<evidence type="ECO:0000256" key="7">
    <source>
        <dbReference type="SAM" id="Phobius"/>
    </source>
</evidence>
<feature type="compositionally biased region" description="Polar residues" evidence="6">
    <location>
        <begin position="313"/>
        <end position="322"/>
    </location>
</feature>
<keyword evidence="3 7" id="KW-0812">Transmembrane</keyword>
<keyword evidence="10" id="KW-1185">Reference proteome</keyword>
<accession>A0ABN3F0M2</accession>
<evidence type="ECO:0000256" key="3">
    <source>
        <dbReference type="ARBA" id="ARBA00022692"/>
    </source>
</evidence>
<feature type="transmembrane region" description="Helical" evidence="7">
    <location>
        <begin position="110"/>
        <end position="138"/>
    </location>
</feature>
<evidence type="ECO:0000256" key="6">
    <source>
        <dbReference type="SAM" id="MobiDB-lite"/>
    </source>
</evidence>
<proteinExistence type="predicted"/>
<dbReference type="Pfam" id="PF02687">
    <property type="entry name" value="FtsX"/>
    <property type="match status" value="1"/>
</dbReference>
<feature type="domain" description="ABC3 transporter permease C-terminal" evidence="8">
    <location>
        <begin position="114"/>
        <end position="227"/>
    </location>
</feature>
<comment type="subcellular location">
    <subcellularLocation>
        <location evidence="1">Cell membrane</location>
        <topology evidence="1">Multi-pass membrane protein</topology>
    </subcellularLocation>
</comment>
<evidence type="ECO:0000256" key="4">
    <source>
        <dbReference type="ARBA" id="ARBA00022989"/>
    </source>
</evidence>
<comment type="caution">
    <text evidence="9">The sequence shown here is derived from an EMBL/GenBank/DDBJ whole genome shotgun (WGS) entry which is preliminary data.</text>
</comment>
<organism evidence="9 10">
    <name type="scientific">Kitasatospora cystarginea</name>
    <dbReference type="NCBI Taxonomy" id="58350"/>
    <lineage>
        <taxon>Bacteria</taxon>
        <taxon>Bacillati</taxon>
        <taxon>Actinomycetota</taxon>
        <taxon>Actinomycetes</taxon>
        <taxon>Kitasatosporales</taxon>
        <taxon>Streptomycetaceae</taxon>
        <taxon>Kitasatospora</taxon>
    </lineage>
</organism>
<dbReference type="Proteomes" id="UP001500305">
    <property type="component" value="Unassembled WGS sequence"/>
</dbReference>
<evidence type="ECO:0000259" key="8">
    <source>
        <dbReference type="Pfam" id="PF02687"/>
    </source>
</evidence>
<keyword evidence="4 7" id="KW-1133">Transmembrane helix</keyword>
<feature type="region of interest" description="Disordered" evidence="6">
    <location>
        <begin position="313"/>
        <end position="348"/>
    </location>
</feature>
<evidence type="ECO:0000313" key="10">
    <source>
        <dbReference type="Proteomes" id="UP001500305"/>
    </source>
</evidence>
<evidence type="ECO:0000256" key="2">
    <source>
        <dbReference type="ARBA" id="ARBA00022475"/>
    </source>
</evidence>
<keyword evidence="5 7" id="KW-0472">Membrane</keyword>
<dbReference type="EMBL" id="BAAATR010000068">
    <property type="protein sequence ID" value="GAA2279484.1"/>
    <property type="molecule type" value="Genomic_DNA"/>
</dbReference>
<feature type="compositionally biased region" description="Low complexity" evidence="6">
    <location>
        <begin position="332"/>
        <end position="348"/>
    </location>
</feature>
<feature type="transmembrane region" description="Helical" evidence="7">
    <location>
        <begin position="158"/>
        <end position="180"/>
    </location>
</feature>
<reference evidence="9 10" key="1">
    <citation type="journal article" date="2019" name="Int. J. Syst. Evol. Microbiol.">
        <title>The Global Catalogue of Microorganisms (GCM) 10K type strain sequencing project: providing services to taxonomists for standard genome sequencing and annotation.</title>
        <authorList>
            <consortium name="The Broad Institute Genomics Platform"/>
            <consortium name="The Broad Institute Genome Sequencing Center for Infectious Disease"/>
            <person name="Wu L."/>
            <person name="Ma J."/>
        </authorList>
    </citation>
    <scope>NUCLEOTIDE SEQUENCE [LARGE SCALE GENOMIC DNA]</scope>
    <source>
        <strain evidence="9 10">JCM 7356</strain>
    </source>
</reference>
<keyword evidence="2" id="KW-1003">Cell membrane</keyword>
<protein>
    <recommendedName>
        <fullName evidence="8">ABC3 transporter permease C-terminal domain-containing protein</fullName>
    </recommendedName>
</protein>
<name>A0ABN3F0M2_9ACTN</name>
<evidence type="ECO:0000256" key="5">
    <source>
        <dbReference type="ARBA" id="ARBA00023136"/>
    </source>
</evidence>